<dbReference type="EMBL" id="CH445369">
    <property type="protein sequence ID" value="EAT76276.1"/>
    <property type="molecule type" value="Genomic_DNA"/>
</dbReference>
<dbReference type="InParanoid" id="Q0TVX9"/>
<protein>
    <submittedName>
        <fullName evidence="1">Uncharacterized protein</fullName>
    </submittedName>
</protein>
<dbReference type="Proteomes" id="UP000001055">
    <property type="component" value="Unassembled WGS sequence"/>
</dbReference>
<evidence type="ECO:0000313" key="2">
    <source>
        <dbReference type="Proteomes" id="UP000001055"/>
    </source>
</evidence>
<evidence type="ECO:0000313" key="1">
    <source>
        <dbReference type="EMBL" id="EAT76276.1"/>
    </source>
</evidence>
<dbReference type="GeneID" id="5983344"/>
<proteinExistence type="predicted"/>
<sequence length="59" mass="6866">MVREQRPSYERERTTIQRFVAHGPLGLEDLQYSTLDQGPMVFANKFAGANMQRQDFMDS</sequence>
<accession>Q0TVX9</accession>
<organism evidence="1 2">
    <name type="scientific">Phaeosphaeria nodorum (strain SN15 / ATCC MYA-4574 / FGSC 10173)</name>
    <name type="common">Glume blotch fungus</name>
    <name type="synonym">Parastagonospora nodorum</name>
    <dbReference type="NCBI Taxonomy" id="321614"/>
    <lineage>
        <taxon>Eukaryota</taxon>
        <taxon>Fungi</taxon>
        <taxon>Dikarya</taxon>
        <taxon>Ascomycota</taxon>
        <taxon>Pezizomycotina</taxon>
        <taxon>Dothideomycetes</taxon>
        <taxon>Pleosporomycetidae</taxon>
        <taxon>Pleosporales</taxon>
        <taxon>Pleosporineae</taxon>
        <taxon>Phaeosphaeriaceae</taxon>
        <taxon>Parastagonospora</taxon>
    </lineage>
</organism>
<reference evidence="2" key="1">
    <citation type="journal article" date="2007" name="Plant Cell">
        <title>Dothideomycete-plant interactions illuminated by genome sequencing and EST analysis of the wheat pathogen Stagonospora nodorum.</title>
        <authorList>
            <person name="Hane J.K."/>
            <person name="Lowe R.G."/>
            <person name="Solomon P.S."/>
            <person name="Tan K.C."/>
            <person name="Schoch C.L."/>
            <person name="Spatafora J.W."/>
            <person name="Crous P.W."/>
            <person name="Kodira C."/>
            <person name="Birren B.W."/>
            <person name="Galagan J.E."/>
            <person name="Torriani S.F."/>
            <person name="McDonald B.A."/>
            <person name="Oliver R.P."/>
        </authorList>
    </citation>
    <scope>NUCLEOTIDE SEQUENCE [LARGE SCALE GENOMIC DNA]</scope>
    <source>
        <strain evidence="2">SN15 / ATCC MYA-4574 / FGSC 10173</strain>
    </source>
</reference>
<dbReference type="RefSeq" id="XP_001806413.1">
    <property type="nucleotide sequence ID" value="XM_001806361.1"/>
</dbReference>
<dbReference type="KEGG" id="pno:SNOG_16290"/>
<name>Q0TVX9_PHANO</name>
<gene>
    <name evidence="1" type="ORF">SNOG_16290</name>
</gene>
<dbReference type="AlphaFoldDB" id="Q0TVX9"/>